<organism evidence="1 2">
    <name type="scientific">Armillaria novae-zelandiae</name>
    <dbReference type="NCBI Taxonomy" id="153914"/>
    <lineage>
        <taxon>Eukaryota</taxon>
        <taxon>Fungi</taxon>
        <taxon>Dikarya</taxon>
        <taxon>Basidiomycota</taxon>
        <taxon>Agaricomycotina</taxon>
        <taxon>Agaricomycetes</taxon>
        <taxon>Agaricomycetidae</taxon>
        <taxon>Agaricales</taxon>
        <taxon>Marasmiineae</taxon>
        <taxon>Physalacriaceae</taxon>
        <taxon>Armillaria</taxon>
    </lineage>
</organism>
<reference evidence="1" key="1">
    <citation type="submission" date="2023-06" db="EMBL/GenBank/DDBJ databases">
        <authorList>
            <consortium name="Lawrence Berkeley National Laboratory"/>
            <person name="Ahrendt S."/>
            <person name="Sahu N."/>
            <person name="Indic B."/>
            <person name="Wong-Bajracharya J."/>
            <person name="Merenyi Z."/>
            <person name="Ke H.-M."/>
            <person name="Monk M."/>
            <person name="Kocsube S."/>
            <person name="Drula E."/>
            <person name="Lipzen A."/>
            <person name="Balint B."/>
            <person name="Henrissat B."/>
            <person name="Andreopoulos B."/>
            <person name="Martin F.M."/>
            <person name="Harder C.B."/>
            <person name="Rigling D."/>
            <person name="Ford K.L."/>
            <person name="Foster G.D."/>
            <person name="Pangilinan J."/>
            <person name="Papanicolaou A."/>
            <person name="Barry K."/>
            <person name="LaButti K."/>
            <person name="Viragh M."/>
            <person name="Koriabine M."/>
            <person name="Yan M."/>
            <person name="Riley R."/>
            <person name="Champramary S."/>
            <person name="Plett K.L."/>
            <person name="Tsai I.J."/>
            <person name="Slot J."/>
            <person name="Sipos G."/>
            <person name="Plett J."/>
            <person name="Nagy L.G."/>
            <person name="Grigoriev I.V."/>
        </authorList>
    </citation>
    <scope>NUCLEOTIDE SEQUENCE</scope>
    <source>
        <strain evidence="1">ICMP 16352</strain>
    </source>
</reference>
<dbReference type="Proteomes" id="UP001175227">
    <property type="component" value="Unassembled WGS sequence"/>
</dbReference>
<protein>
    <submittedName>
        <fullName evidence="1">Uncharacterized protein</fullName>
    </submittedName>
</protein>
<comment type="caution">
    <text evidence="1">The sequence shown here is derived from an EMBL/GenBank/DDBJ whole genome shotgun (WGS) entry which is preliminary data.</text>
</comment>
<evidence type="ECO:0000313" key="2">
    <source>
        <dbReference type="Proteomes" id="UP001175227"/>
    </source>
</evidence>
<gene>
    <name evidence="1" type="ORF">IW261DRAFT_1572676</name>
</gene>
<dbReference type="AlphaFoldDB" id="A0AA39TUX4"/>
<dbReference type="EMBL" id="JAUEPR010000058">
    <property type="protein sequence ID" value="KAK0470832.1"/>
    <property type="molecule type" value="Genomic_DNA"/>
</dbReference>
<evidence type="ECO:0000313" key="1">
    <source>
        <dbReference type="EMBL" id="KAK0470832.1"/>
    </source>
</evidence>
<accession>A0AA39TUX4</accession>
<keyword evidence="2" id="KW-1185">Reference proteome</keyword>
<proteinExistence type="predicted"/>
<sequence length="180" mass="19617">MRASGCEIARSHHPCALRRLQPAVDAHLMISHEDNPLYDGEMTHPTLMNDSTYVRLARTPEAGKLPLAMDMRGEDGHWCVHAEWRGGAIGASVAGRAITPSSVAFSWDENSSAVPSSRRLDHTPSFLSQCQPFSPSSYPAGTRALFLLLSSTPSSFNVSNEPAPPARFKFQVILLLIAHP</sequence>
<name>A0AA39TUX4_9AGAR</name>